<keyword evidence="2" id="KW-1185">Reference proteome</keyword>
<name>A0ABR3DJ65_NEUIN</name>
<dbReference type="Proteomes" id="UP001451303">
    <property type="component" value="Unassembled WGS sequence"/>
</dbReference>
<organism evidence="1 2">
    <name type="scientific">Neurospora intermedia</name>
    <dbReference type="NCBI Taxonomy" id="5142"/>
    <lineage>
        <taxon>Eukaryota</taxon>
        <taxon>Fungi</taxon>
        <taxon>Dikarya</taxon>
        <taxon>Ascomycota</taxon>
        <taxon>Pezizomycotina</taxon>
        <taxon>Sordariomycetes</taxon>
        <taxon>Sordariomycetidae</taxon>
        <taxon>Sordariales</taxon>
        <taxon>Sordariaceae</taxon>
        <taxon>Neurospora</taxon>
    </lineage>
</organism>
<evidence type="ECO:0000313" key="1">
    <source>
        <dbReference type="EMBL" id="KAL0472730.1"/>
    </source>
</evidence>
<sequence length="162" mass="17784">MSHHPARCCSATYFLLDRQKPDDTDVFKALLHERQRMYACVGIMSTRSKGRDWRYLHEEYWTITTGPRTGDNDSGSAVLEHKITGGYLDCKREPARLSLGTCGVPRFEMGTQSEPAPHLASKVPSPKLEPGSATVLLFLLVATLSTVLNGAVSPPTLLASPQ</sequence>
<reference evidence="1 2" key="1">
    <citation type="submission" date="2023-09" db="EMBL/GenBank/DDBJ databases">
        <title>Multi-omics analysis of a traditional fermented food reveals byproduct-associated fungal strains for waste-to-food upcycling.</title>
        <authorList>
            <consortium name="Lawrence Berkeley National Laboratory"/>
            <person name="Rekdal V.M."/>
            <person name="Villalobos-Escobedo J.M."/>
            <person name="Rodriguez-Valeron N."/>
            <person name="Garcia M.O."/>
            <person name="Vasquez D.P."/>
            <person name="Damayanti I."/>
            <person name="Sorensen P.M."/>
            <person name="Baidoo E.E."/>
            <person name="De Carvalho A.C."/>
            <person name="Riley R."/>
            <person name="Lipzen A."/>
            <person name="He G."/>
            <person name="Yan M."/>
            <person name="Haridas S."/>
            <person name="Daum C."/>
            <person name="Yoshinaga Y."/>
            <person name="Ng V."/>
            <person name="Grigoriev I.V."/>
            <person name="Munk R."/>
            <person name="Nuraida L."/>
            <person name="Wijaya C.H."/>
            <person name="Morales P.-C."/>
            <person name="Keasling J.D."/>
        </authorList>
    </citation>
    <scope>NUCLEOTIDE SEQUENCE [LARGE SCALE GENOMIC DNA]</scope>
    <source>
        <strain evidence="1 2">FGSC 2613</strain>
    </source>
</reference>
<accession>A0ABR3DJ65</accession>
<evidence type="ECO:0000313" key="2">
    <source>
        <dbReference type="Proteomes" id="UP001451303"/>
    </source>
</evidence>
<proteinExistence type="predicted"/>
<gene>
    <name evidence="1" type="ORF">QR685DRAFT_594648</name>
</gene>
<protein>
    <submittedName>
        <fullName evidence="1">Uncharacterized protein</fullName>
    </submittedName>
</protein>
<dbReference type="EMBL" id="JAVLET010000002">
    <property type="protein sequence ID" value="KAL0472730.1"/>
    <property type="molecule type" value="Genomic_DNA"/>
</dbReference>
<comment type="caution">
    <text evidence="1">The sequence shown here is derived from an EMBL/GenBank/DDBJ whole genome shotgun (WGS) entry which is preliminary data.</text>
</comment>